<comment type="caution">
    <text evidence="1">The sequence shown here is derived from an EMBL/GenBank/DDBJ whole genome shotgun (WGS) entry which is preliminary data.</text>
</comment>
<protein>
    <submittedName>
        <fullName evidence="1">Uncharacterized protein</fullName>
    </submittedName>
</protein>
<dbReference type="Proteomes" id="UP000294689">
    <property type="component" value="Unassembled WGS sequence"/>
</dbReference>
<sequence length="130" mass="14386">MATCAAIMIDVLALPAYKSSPYARVFPKVPACPPYSRALVFFCTSQSVLPCFVNPKYNASVSKITYRIGGYTAYTFCILCMHSIKHCHKLRPPHIGKPASCIYLHIQIVVVFNPINGVKYARNGCTLINV</sequence>
<name>A0A4R7PZW0_9FLAO</name>
<reference evidence="1 2" key="1">
    <citation type="submission" date="2019-03" db="EMBL/GenBank/DDBJ databases">
        <title>Genomic Encyclopedia of Archaeal and Bacterial Type Strains, Phase II (KMG-II): from individual species to whole genera.</title>
        <authorList>
            <person name="Goeker M."/>
        </authorList>
    </citation>
    <scope>NUCLEOTIDE SEQUENCE [LARGE SCALE GENOMIC DNA]</scope>
    <source>
        <strain evidence="1 2">DSM 28135</strain>
    </source>
</reference>
<proteinExistence type="predicted"/>
<keyword evidence="2" id="KW-1185">Reference proteome</keyword>
<accession>A0A4R7PZW0</accession>
<dbReference type="AlphaFoldDB" id="A0A4R7PZW0"/>
<evidence type="ECO:0000313" key="2">
    <source>
        <dbReference type="Proteomes" id="UP000294689"/>
    </source>
</evidence>
<organism evidence="1 2">
    <name type="scientific">Gelidibacter sediminis</name>
    <dbReference type="NCBI Taxonomy" id="1608710"/>
    <lineage>
        <taxon>Bacteria</taxon>
        <taxon>Pseudomonadati</taxon>
        <taxon>Bacteroidota</taxon>
        <taxon>Flavobacteriia</taxon>
        <taxon>Flavobacteriales</taxon>
        <taxon>Flavobacteriaceae</taxon>
        <taxon>Gelidibacter</taxon>
    </lineage>
</organism>
<evidence type="ECO:0000313" key="1">
    <source>
        <dbReference type="EMBL" id="TDU40594.1"/>
    </source>
</evidence>
<gene>
    <name evidence="1" type="ORF">BXY82_2646</name>
</gene>
<dbReference type="EMBL" id="SOBW01000008">
    <property type="protein sequence ID" value="TDU40594.1"/>
    <property type="molecule type" value="Genomic_DNA"/>
</dbReference>